<dbReference type="Pfam" id="PF07310">
    <property type="entry name" value="PAS_5"/>
    <property type="match status" value="1"/>
</dbReference>
<accession>A0ABT4LMN7</accession>
<gene>
    <name evidence="1" type="ORF">O4H49_16545</name>
</gene>
<dbReference type="InterPro" id="IPR009922">
    <property type="entry name" value="DUF1457"/>
</dbReference>
<dbReference type="Proteomes" id="UP001069802">
    <property type="component" value="Unassembled WGS sequence"/>
</dbReference>
<proteinExistence type="predicted"/>
<organism evidence="1 2">
    <name type="scientific">Kiloniella laminariae</name>
    <dbReference type="NCBI Taxonomy" id="454162"/>
    <lineage>
        <taxon>Bacteria</taxon>
        <taxon>Pseudomonadati</taxon>
        <taxon>Pseudomonadota</taxon>
        <taxon>Alphaproteobacteria</taxon>
        <taxon>Rhodospirillales</taxon>
        <taxon>Kiloniellaceae</taxon>
        <taxon>Kiloniella</taxon>
    </lineage>
</organism>
<evidence type="ECO:0000313" key="2">
    <source>
        <dbReference type="Proteomes" id="UP001069802"/>
    </source>
</evidence>
<dbReference type="EMBL" id="JAPWGY010000007">
    <property type="protein sequence ID" value="MCZ4282398.1"/>
    <property type="molecule type" value="Genomic_DNA"/>
</dbReference>
<dbReference type="RefSeq" id="WP_269424549.1">
    <property type="nucleotide sequence ID" value="NZ_JAPWGY010000007.1"/>
</dbReference>
<protein>
    <submittedName>
        <fullName evidence="1">PAS domain-containing protein</fullName>
    </submittedName>
</protein>
<reference evidence="1" key="1">
    <citation type="submission" date="2022-12" db="EMBL/GenBank/DDBJ databases">
        <title>Bacterial isolates from different developmental stages of Nematostella vectensis.</title>
        <authorList>
            <person name="Fraune S."/>
        </authorList>
    </citation>
    <scope>NUCLEOTIDE SEQUENCE</scope>
    <source>
        <strain evidence="1">G21630-S1</strain>
    </source>
</reference>
<sequence>MLDVTFRTRTVKLAYQYWLSKCPVGLIPGRPHIDPLEMVAFLPHIILLDVQHNPPDFRYRLIGTKVVPLLNRDYTSEWMSDIPNQKSPSTVWANCRAAVETIEPIYAYTPYVGPKKDVLDVEDLIMPLAVDGKTVDMLFIILAYTKKSKLL</sequence>
<comment type="caution">
    <text evidence="1">The sequence shown here is derived from an EMBL/GenBank/DDBJ whole genome shotgun (WGS) entry which is preliminary data.</text>
</comment>
<evidence type="ECO:0000313" key="1">
    <source>
        <dbReference type="EMBL" id="MCZ4282398.1"/>
    </source>
</evidence>
<name>A0ABT4LMN7_9PROT</name>
<keyword evidence="2" id="KW-1185">Reference proteome</keyword>